<name>A0A2M3ZUY1_9DIPT</name>
<dbReference type="AlphaFoldDB" id="A0A2M3ZUY1"/>
<accession>A0A2M3ZUY1</accession>
<reference evidence="1" key="1">
    <citation type="submission" date="2018-01" db="EMBL/GenBank/DDBJ databases">
        <title>An insight into the sialome of Amazonian anophelines.</title>
        <authorList>
            <person name="Ribeiro J.M."/>
            <person name="Scarpassa V."/>
            <person name="Calvo E."/>
        </authorList>
    </citation>
    <scope>NUCLEOTIDE SEQUENCE</scope>
    <source>
        <tissue evidence="1">Salivary glands</tissue>
    </source>
</reference>
<evidence type="ECO:0000313" key="1">
    <source>
        <dbReference type="EMBL" id="MBW32319.1"/>
    </source>
</evidence>
<sequence>MFWLAFASSVVPQIIARFGTPIRFWASRLAMNARWLSSFLSVQYSMRGSRCNSCRYDSTLTCTSVSWPIATNEAAYEPKNEPGSSRMNFFSAPATSYSL</sequence>
<protein>
    <submittedName>
        <fullName evidence="1">Putative secreted peptide</fullName>
    </submittedName>
</protein>
<dbReference type="EMBL" id="GGFM01011568">
    <property type="protein sequence ID" value="MBW32319.1"/>
    <property type="molecule type" value="Transcribed_RNA"/>
</dbReference>
<proteinExistence type="predicted"/>
<organism evidence="1">
    <name type="scientific">Anopheles braziliensis</name>
    <dbReference type="NCBI Taxonomy" id="58242"/>
    <lineage>
        <taxon>Eukaryota</taxon>
        <taxon>Metazoa</taxon>
        <taxon>Ecdysozoa</taxon>
        <taxon>Arthropoda</taxon>
        <taxon>Hexapoda</taxon>
        <taxon>Insecta</taxon>
        <taxon>Pterygota</taxon>
        <taxon>Neoptera</taxon>
        <taxon>Endopterygota</taxon>
        <taxon>Diptera</taxon>
        <taxon>Nematocera</taxon>
        <taxon>Culicoidea</taxon>
        <taxon>Culicidae</taxon>
        <taxon>Anophelinae</taxon>
        <taxon>Anopheles</taxon>
    </lineage>
</organism>